<dbReference type="Proteomes" id="UP000295689">
    <property type="component" value="Unassembled WGS sequence"/>
</dbReference>
<dbReference type="InterPro" id="IPR036291">
    <property type="entry name" value="NAD(P)-bd_dom_sf"/>
</dbReference>
<proteinExistence type="inferred from homology"/>
<evidence type="ECO:0000256" key="3">
    <source>
        <dbReference type="RuleBase" id="RU000363"/>
    </source>
</evidence>
<name>A0A4R2BGK8_9BACI</name>
<dbReference type="PANTHER" id="PTHR43976:SF16">
    <property type="entry name" value="SHORT-CHAIN DEHYDROGENASE_REDUCTASE FAMILY PROTEIN"/>
    <property type="match status" value="1"/>
</dbReference>
<dbReference type="RefSeq" id="WP_132004468.1">
    <property type="nucleotide sequence ID" value="NZ_JABUHM010000015.1"/>
</dbReference>
<evidence type="ECO:0000313" key="5">
    <source>
        <dbReference type="Proteomes" id="UP000295689"/>
    </source>
</evidence>
<sequence length="271" mass="29946">MKTILITGSSSGIGKAAAFYFAQRNWNVVATMRSPEKESDLTVLGNVLVTRLDVEDKESIQESVDQGINHFGKIDAVLNNAALGARGIFEAADDERIRSVFEVNVFGVMNVAKAILPHFRRNNGGIMINMSSMGGRITLPNLSLYHASKFAIEGFTEALYYELNSQNIKVKLIEPGAVDSDFGRRPSEYHYDETLADYKEYTDRVNQASLKMLGTSQMIPPEKVAEVVFQAASDQSSQLRYIVGEDAKALIHLRETGGDRALITQISQMLC</sequence>
<dbReference type="GO" id="GO:0016491">
    <property type="term" value="F:oxidoreductase activity"/>
    <property type="evidence" value="ECO:0007669"/>
    <property type="project" value="UniProtKB-KW"/>
</dbReference>
<comment type="similarity">
    <text evidence="1 3">Belongs to the short-chain dehydrogenases/reductases (SDR) family.</text>
</comment>
<dbReference type="SUPFAM" id="SSF51735">
    <property type="entry name" value="NAD(P)-binding Rossmann-fold domains"/>
    <property type="match status" value="1"/>
</dbReference>
<dbReference type="Pfam" id="PF00106">
    <property type="entry name" value="adh_short"/>
    <property type="match status" value="1"/>
</dbReference>
<evidence type="ECO:0000313" key="4">
    <source>
        <dbReference type="EMBL" id="TCN26187.1"/>
    </source>
</evidence>
<dbReference type="PRINTS" id="PR00080">
    <property type="entry name" value="SDRFAMILY"/>
</dbReference>
<dbReference type="CDD" id="cd05374">
    <property type="entry name" value="17beta-HSD-like_SDR_c"/>
    <property type="match status" value="1"/>
</dbReference>
<dbReference type="Gene3D" id="3.40.50.720">
    <property type="entry name" value="NAD(P)-binding Rossmann-like Domain"/>
    <property type="match status" value="1"/>
</dbReference>
<keyword evidence="5" id="KW-1185">Reference proteome</keyword>
<dbReference type="EMBL" id="SLVV01000004">
    <property type="protein sequence ID" value="TCN26187.1"/>
    <property type="molecule type" value="Genomic_DNA"/>
</dbReference>
<dbReference type="PRINTS" id="PR00081">
    <property type="entry name" value="GDHRDH"/>
</dbReference>
<evidence type="ECO:0000256" key="1">
    <source>
        <dbReference type="ARBA" id="ARBA00006484"/>
    </source>
</evidence>
<protein>
    <submittedName>
        <fullName evidence="4">NADP-dependent 3-hydroxy acid dehydrogenase YdfG</fullName>
    </submittedName>
</protein>
<dbReference type="InterPro" id="IPR002347">
    <property type="entry name" value="SDR_fam"/>
</dbReference>
<comment type="caution">
    <text evidence="4">The sequence shown here is derived from an EMBL/GenBank/DDBJ whole genome shotgun (WGS) entry which is preliminary data.</text>
</comment>
<dbReference type="AlphaFoldDB" id="A0A4R2BGK8"/>
<dbReference type="PANTHER" id="PTHR43976">
    <property type="entry name" value="SHORT CHAIN DEHYDROGENASE"/>
    <property type="match status" value="1"/>
</dbReference>
<dbReference type="InterPro" id="IPR051911">
    <property type="entry name" value="SDR_oxidoreductase"/>
</dbReference>
<accession>A0A4R2BGK8</accession>
<evidence type="ECO:0000256" key="2">
    <source>
        <dbReference type="ARBA" id="ARBA00023002"/>
    </source>
</evidence>
<organism evidence="4 5">
    <name type="scientific">Mesobacillus foraminis</name>
    <dbReference type="NCBI Taxonomy" id="279826"/>
    <lineage>
        <taxon>Bacteria</taxon>
        <taxon>Bacillati</taxon>
        <taxon>Bacillota</taxon>
        <taxon>Bacilli</taxon>
        <taxon>Bacillales</taxon>
        <taxon>Bacillaceae</taxon>
        <taxon>Mesobacillus</taxon>
    </lineage>
</organism>
<reference evidence="4 5" key="1">
    <citation type="journal article" date="2015" name="Stand. Genomic Sci.">
        <title>Genomic Encyclopedia of Bacterial and Archaeal Type Strains, Phase III: the genomes of soil and plant-associated and newly described type strains.</title>
        <authorList>
            <person name="Whitman W.B."/>
            <person name="Woyke T."/>
            <person name="Klenk H.P."/>
            <person name="Zhou Y."/>
            <person name="Lilburn T.G."/>
            <person name="Beck B.J."/>
            <person name="De Vos P."/>
            <person name="Vandamme P."/>
            <person name="Eisen J.A."/>
            <person name="Garrity G."/>
            <person name="Hugenholtz P."/>
            <person name="Kyrpides N.C."/>
        </authorList>
    </citation>
    <scope>NUCLEOTIDE SEQUENCE [LARGE SCALE GENOMIC DNA]</scope>
    <source>
        <strain evidence="4 5">CV53</strain>
    </source>
</reference>
<keyword evidence="2" id="KW-0560">Oxidoreductase</keyword>
<gene>
    <name evidence="4" type="ORF">EV146_104297</name>
</gene>